<keyword evidence="1" id="KW-0378">Hydrolase</keyword>
<dbReference type="AlphaFoldDB" id="A0A846XP12"/>
<dbReference type="InterPro" id="IPR027595">
    <property type="entry name" value="CHP04338"/>
</dbReference>
<dbReference type="NCBIfam" id="TIGR04338">
    <property type="entry name" value="HEXXH_Rv0185"/>
    <property type="match status" value="1"/>
</dbReference>
<comment type="caution">
    <text evidence="1">The sequence shown here is derived from an EMBL/GenBank/DDBJ whole genome shotgun (WGS) entry which is preliminary data.</text>
</comment>
<dbReference type="RefSeq" id="WP_068049373.1">
    <property type="nucleotide sequence ID" value="NZ_JAAXOO010000009.1"/>
</dbReference>
<accession>A0A846XP12</accession>
<sequence>MNSVRDSQRGKVYDAEQLVRAVFDRAAGSGQRTVEVHGSRLTLPVERKFASVESVQAYCDRVLRLNWVAVKWERAAVPIRVRARVGTGAAHYESAHGVLAVPVHGDSPRRGGAPWALRELVVLHEIAHHLESRPDAVAAHGPEFGGRYVELVEGVLGPEAGFLLRITMHDSGVRLA</sequence>
<dbReference type="GO" id="GO:0016787">
    <property type="term" value="F:hydrolase activity"/>
    <property type="evidence" value="ECO:0007669"/>
    <property type="project" value="UniProtKB-KW"/>
</dbReference>
<proteinExistence type="predicted"/>
<name>A0A846XP12_9NOCA</name>
<dbReference type="EMBL" id="JAAXOO010000009">
    <property type="protein sequence ID" value="NKY37712.1"/>
    <property type="molecule type" value="Genomic_DNA"/>
</dbReference>
<evidence type="ECO:0000313" key="2">
    <source>
        <dbReference type="Proteomes" id="UP000565715"/>
    </source>
</evidence>
<keyword evidence="2" id="KW-1185">Reference proteome</keyword>
<reference evidence="1 2" key="1">
    <citation type="submission" date="2020-04" db="EMBL/GenBank/DDBJ databases">
        <title>MicrobeNet Type strains.</title>
        <authorList>
            <person name="Nicholson A.C."/>
        </authorList>
    </citation>
    <scope>NUCLEOTIDE SEQUENCE [LARGE SCALE GENOMIC DNA]</scope>
    <source>
        <strain evidence="1 2">DSM 45078</strain>
    </source>
</reference>
<dbReference type="Proteomes" id="UP000565715">
    <property type="component" value="Unassembled WGS sequence"/>
</dbReference>
<gene>
    <name evidence="1" type="ORF">HGA13_32280</name>
</gene>
<evidence type="ECO:0000313" key="1">
    <source>
        <dbReference type="EMBL" id="NKY37712.1"/>
    </source>
</evidence>
<organism evidence="1 2">
    <name type="scientific">Nocardia speluncae</name>
    <dbReference type="NCBI Taxonomy" id="419477"/>
    <lineage>
        <taxon>Bacteria</taxon>
        <taxon>Bacillati</taxon>
        <taxon>Actinomycetota</taxon>
        <taxon>Actinomycetes</taxon>
        <taxon>Mycobacteriales</taxon>
        <taxon>Nocardiaceae</taxon>
        <taxon>Nocardia</taxon>
    </lineage>
</organism>
<protein>
    <submittedName>
        <fullName evidence="1">TIGR04338 family metallohydrolase</fullName>
    </submittedName>
</protein>